<dbReference type="InterPro" id="IPR031322">
    <property type="entry name" value="Shikimate/glucono_kinase"/>
</dbReference>
<proteinExistence type="predicted"/>
<dbReference type="EMBL" id="CP116394">
    <property type="protein sequence ID" value="WCE45151.1"/>
    <property type="molecule type" value="Genomic_DNA"/>
</dbReference>
<keyword evidence="1" id="KW-0808">Transferase</keyword>
<evidence type="ECO:0000313" key="2">
    <source>
        <dbReference type="Proteomes" id="UP001211044"/>
    </source>
</evidence>
<dbReference type="SUPFAM" id="SSF52540">
    <property type="entry name" value="P-loop containing nucleoside triphosphate hydrolases"/>
    <property type="match status" value="1"/>
</dbReference>
<protein>
    <submittedName>
        <fullName evidence="1">Shikimate kinase</fullName>
    </submittedName>
</protein>
<dbReference type="RefSeq" id="WP_004805208.1">
    <property type="nucleotide sequence ID" value="NZ_CP116394.1"/>
</dbReference>
<evidence type="ECO:0000313" key="1">
    <source>
        <dbReference type="EMBL" id="WCE45151.1"/>
    </source>
</evidence>
<dbReference type="GO" id="GO:0016301">
    <property type="term" value="F:kinase activity"/>
    <property type="evidence" value="ECO:0007669"/>
    <property type="project" value="UniProtKB-KW"/>
</dbReference>
<name>A0AB38XLD5_9ACTO</name>
<keyword evidence="1" id="KW-0418">Kinase</keyword>
<reference evidence="1" key="1">
    <citation type="submission" date="2023-01" db="EMBL/GenBank/DDBJ databases">
        <title>Comparative Genomic Analysis of the Clinically-Derived Winkia Strain NY0527 Provides Evidence into the Taxonomic Reassignment of Winkia neuii and Characterizes Their Virulence Traits.</title>
        <authorList>
            <person name="Cai X."/>
            <person name="Peng Y."/>
            <person name="Li M."/>
            <person name="Qiu Y."/>
            <person name="Wang Y."/>
            <person name="Xu L."/>
            <person name="Hou Q."/>
        </authorList>
    </citation>
    <scope>NUCLEOTIDE SEQUENCE</scope>
    <source>
        <strain evidence="1">NY0527</strain>
    </source>
</reference>
<gene>
    <name evidence="1" type="ORF">PIG85_05595</name>
</gene>
<dbReference type="Gene3D" id="3.40.50.300">
    <property type="entry name" value="P-loop containing nucleotide triphosphate hydrolases"/>
    <property type="match status" value="1"/>
</dbReference>
<dbReference type="InterPro" id="IPR027417">
    <property type="entry name" value="P-loop_NTPase"/>
</dbReference>
<dbReference type="Pfam" id="PF01202">
    <property type="entry name" value="SKI"/>
    <property type="match status" value="1"/>
</dbReference>
<dbReference type="AlphaFoldDB" id="A0AB38XLD5"/>
<organism evidence="1 2">
    <name type="scientific">Winkia neuii subsp. anitrata</name>
    <dbReference type="NCBI Taxonomy" id="29318"/>
    <lineage>
        <taxon>Bacteria</taxon>
        <taxon>Bacillati</taxon>
        <taxon>Actinomycetota</taxon>
        <taxon>Actinomycetes</taxon>
        <taxon>Actinomycetales</taxon>
        <taxon>Actinomycetaceae</taxon>
        <taxon>Winkia</taxon>
    </lineage>
</organism>
<dbReference type="KEGG" id="wne:PIG85_05595"/>
<accession>A0AB38XLD5</accession>
<sequence length="162" mass="16974">MRLVLLGLPAAGVSTVGECLAKAMKLSFWDTEAHMAERGGSAILLNDGEEAYRKVELEECLKGLNSGCAVVGLPSAGPTYAAVAELLGKSPVVLLNARTHVLAVRNGLNAPRSIALGTPNATFAALKKRREEELRPLAAVEIDTSEATPEESAAAIIRELGL</sequence>
<dbReference type="Proteomes" id="UP001211044">
    <property type="component" value="Chromosome"/>
</dbReference>